<dbReference type="PANTHER" id="PTHR11132">
    <property type="entry name" value="SOLUTE CARRIER FAMILY 35"/>
    <property type="match status" value="1"/>
</dbReference>
<evidence type="ECO:0000256" key="3">
    <source>
        <dbReference type="ARBA" id="ARBA00022989"/>
    </source>
</evidence>
<keyword evidence="7" id="KW-1185">Reference proteome</keyword>
<evidence type="ECO:0000256" key="5">
    <source>
        <dbReference type="SAM" id="Phobius"/>
    </source>
</evidence>
<protein>
    <recommendedName>
        <fullName evidence="8">Sugar phosphate transporter domain-containing protein</fullName>
    </recommendedName>
</protein>
<keyword evidence="2 5" id="KW-0812">Transmembrane</keyword>
<dbReference type="InterPro" id="IPR050186">
    <property type="entry name" value="TPT_transporter"/>
</dbReference>
<keyword evidence="4 5" id="KW-0472">Membrane</keyword>
<dbReference type="Gramene" id="ONK67308">
    <property type="protein sequence ID" value="ONK67308"/>
    <property type="gene ID" value="A4U43_C06F18800"/>
</dbReference>
<accession>A0A5P1EMS8</accession>
<evidence type="ECO:0008006" key="8">
    <source>
        <dbReference type="Google" id="ProtNLM"/>
    </source>
</evidence>
<organism evidence="6 7">
    <name type="scientific">Asparagus officinalis</name>
    <name type="common">Garden asparagus</name>
    <dbReference type="NCBI Taxonomy" id="4686"/>
    <lineage>
        <taxon>Eukaryota</taxon>
        <taxon>Viridiplantae</taxon>
        <taxon>Streptophyta</taxon>
        <taxon>Embryophyta</taxon>
        <taxon>Tracheophyta</taxon>
        <taxon>Spermatophyta</taxon>
        <taxon>Magnoliopsida</taxon>
        <taxon>Liliopsida</taxon>
        <taxon>Asparagales</taxon>
        <taxon>Asparagaceae</taxon>
        <taxon>Asparagoideae</taxon>
        <taxon>Asparagus</taxon>
    </lineage>
</organism>
<reference evidence="7" key="1">
    <citation type="journal article" date="2017" name="Nat. Commun.">
        <title>The asparagus genome sheds light on the origin and evolution of a young Y chromosome.</title>
        <authorList>
            <person name="Harkess A."/>
            <person name="Zhou J."/>
            <person name="Xu C."/>
            <person name="Bowers J.E."/>
            <person name="Van der Hulst R."/>
            <person name="Ayyampalayam S."/>
            <person name="Mercati F."/>
            <person name="Riccardi P."/>
            <person name="McKain M.R."/>
            <person name="Kakrana A."/>
            <person name="Tang H."/>
            <person name="Ray J."/>
            <person name="Groenendijk J."/>
            <person name="Arikit S."/>
            <person name="Mathioni S.M."/>
            <person name="Nakano M."/>
            <person name="Shan H."/>
            <person name="Telgmann-Rauber A."/>
            <person name="Kanno A."/>
            <person name="Yue Z."/>
            <person name="Chen H."/>
            <person name="Li W."/>
            <person name="Chen Y."/>
            <person name="Xu X."/>
            <person name="Zhang Y."/>
            <person name="Luo S."/>
            <person name="Chen H."/>
            <person name="Gao J."/>
            <person name="Mao Z."/>
            <person name="Pires J.C."/>
            <person name="Luo M."/>
            <person name="Kudrna D."/>
            <person name="Wing R.A."/>
            <person name="Meyers B.C."/>
            <person name="Yi K."/>
            <person name="Kong H."/>
            <person name="Lavrijsen P."/>
            <person name="Sunseri F."/>
            <person name="Falavigna A."/>
            <person name="Ye Y."/>
            <person name="Leebens-Mack J.H."/>
            <person name="Chen G."/>
        </authorList>
    </citation>
    <scope>NUCLEOTIDE SEQUENCE [LARGE SCALE GENOMIC DNA]</scope>
    <source>
        <strain evidence="7">cv. DH0086</strain>
    </source>
</reference>
<feature type="transmembrane region" description="Helical" evidence="5">
    <location>
        <begin position="97"/>
        <end position="114"/>
    </location>
</feature>
<gene>
    <name evidence="6" type="ORF">A4U43_C06F18800</name>
</gene>
<evidence type="ECO:0000313" key="6">
    <source>
        <dbReference type="EMBL" id="ONK67308.1"/>
    </source>
</evidence>
<dbReference type="Proteomes" id="UP000243459">
    <property type="component" value="Chromosome 6"/>
</dbReference>
<keyword evidence="3 5" id="KW-1133">Transmembrane helix</keyword>
<name>A0A5P1EMS8_ASPOF</name>
<evidence type="ECO:0000256" key="4">
    <source>
        <dbReference type="ARBA" id="ARBA00023136"/>
    </source>
</evidence>
<feature type="transmembrane region" description="Helical" evidence="5">
    <location>
        <begin position="151"/>
        <end position="174"/>
    </location>
</feature>
<feature type="transmembrane region" description="Helical" evidence="5">
    <location>
        <begin position="225"/>
        <end position="244"/>
    </location>
</feature>
<dbReference type="EMBL" id="CM007386">
    <property type="protein sequence ID" value="ONK67308.1"/>
    <property type="molecule type" value="Genomic_DNA"/>
</dbReference>
<evidence type="ECO:0000256" key="2">
    <source>
        <dbReference type="ARBA" id="ARBA00022692"/>
    </source>
</evidence>
<proteinExistence type="predicted"/>
<dbReference type="AlphaFoldDB" id="A0A5P1EMS8"/>
<sequence length="301" mass="33362">MPMNSDGLYGCSGIELPANGLLLCIMFDNSEGHEEKIFLFRFGLLIRCISGALASSVWLRNSANLYTSGAFMHVLKIAFHVAVAVLENVFENGATQYKMLLSTIILGVIVASYGEVSSSWPGVGYQMGSVICEALRLVVTQYLGVHGGAWLNSISAMFGIDFFSSTFFPVPWMFWEKPMIDPFRPWGLSVPCILIVNCLLMFALNLYTCLVISRISAQRFARAKSFRDLVVVFLFPFLLGETGFTLTSTSGYLIALVGLLVCYPLKEKALVEDERMTARSKRRKVGSRSNLGERVKVLQNV</sequence>
<comment type="subcellular location">
    <subcellularLocation>
        <location evidence="1">Membrane</location>
        <topology evidence="1">Multi-pass membrane protein</topology>
    </subcellularLocation>
</comment>
<feature type="transmembrane region" description="Helical" evidence="5">
    <location>
        <begin position="186"/>
        <end position="213"/>
    </location>
</feature>
<feature type="transmembrane region" description="Helical" evidence="5">
    <location>
        <begin position="38"/>
        <end position="59"/>
    </location>
</feature>
<feature type="transmembrane region" description="Helical" evidence="5">
    <location>
        <begin position="65"/>
        <end position="85"/>
    </location>
</feature>
<evidence type="ECO:0000313" key="7">
    <source>
        <dbReference type="Proteomes" id="UP000243459"/>
    </source>
</evidence>
<dbReference type="GO" id="GO:0016020">
    <property type="term" value="C:membrane"/>
    <property type="evidence" value="ECO:0007669"/>
    <property type="project" value="UniProtKB-SubCell"/>
</dbReference>
<evidence type="ECO:0000256" key="1">
    <source>
        <dbReference type="ARBA" id="ARBA00004141"/>
    </source>
</evidence>